<dbReference type="EMBL" id="NSIT01000062">
    <property type="protein sequence ID" value="PJE79542.1"/>
    <property type="molecule type" value="Genomic_DNA"/>
</dbReference>
<reference evidence="1" key="1">
    <citation type="journal article" date="2017" name="Appl. Environ. Microbiol.">
        <title>Molecular characterization of an Endozoicomonas-like organism causing infection in king scallop Pecten maximus L.</title>
        <authorList>
            <person name="Cano I."/>
            <person name="van Aerle R."/>
            <person name="Ross S."/>
            <person name="Verner-Jeffreys D.W."/>
            <person name="Paley R.K."/>
            <person name="Rimmer G."/>
            <person name="Ryder D."/>
            <person name="Hooper P."/>
            <person name="Stone D."/>
            <person name="Feist S.W."/>
        </authorList>
    </citation>
    <scope>NUCLEOTIDE SEQUENCE</scope>
</reference>
<sequence length="278" mass="31891">MFFKIFFFIGCLLLCSGSWGASLVKITHRLFFYCYIDADGKKEFLPVYFEHMTYPDIADPIYDRIPENENKKLLPDIVFFTKCVSFGQMNSVAGGFLPVSKHERLERIDIIELQKTVIIDDKSGEKVNKKRIGFLGCFQDGTTCLRMELRVGACCKNKDENKNKKPLFGSDKNLGKVHTPFFYESLGLNTSVKIDKKLISDDDCITDEASFDCWVNLKLSEASWSREDKMLNTSVLKCGYKVIETYTTDECRSITLYNTGNQFVDSLCNAYSIWSCYE</sequence>
<protein>
    <submittedName>
        <fullName evidence="1">Uncharacterized protein</fullName>
    </submittedName>
</protein>
<proteinExistence type="predicted"/>
<accession>A0A2H9T8J1</accession>
<organism evidence="1">
    <name type="scientific">invertebrate metagenome</name>
    <dbReference type="NCBI Taxonomy" id="1711999"/>
    <lineage>
        <taxon>unclassified sequences</taxon>
        <taxon>metagenomes</taxon>
        <taxon>organismal metagenomes</taxon>
    </lineage>
</organism>
<comment type="caution">
    <text evidence="1">The sequence shown here is derived from an EMBL/GenBank/DDBJ whole genome shotgun (WGS) entry which is preliminary data.</text>
</comment>
<evidence type="ECO:0000313" key="1">
    <source>
        <dbReference type="EMBL" id="PJE79542.1"/>
    </source>
</evidence>
<dbReference type="AlphaFoldDB" id="A0A2H9T8J1"/>
<gene>
    <name evidence="1" type="ORF">CI610_01483</name>
</gene>
<name>A0A2H9T8J1_9ZZZZ</name>